<gene>
    <name evidence="3" type="ORF">CV019_01665</name>
    <name evidence="2" type="ORF">RO950_06100</name>
</gene>
<evidence type="ECO:0000313" key="4">
    <source>
        <dbReference type="Proteomes" id="UP000238153"/>
    </source>
</evidence>
<reference evidence="3 4" key="1">
    <citation type="submission" date="2017-11" db="EMBL/GenBank/DDBJ databases">
        <authorList>
            <person name="Founou R.C."/>
            <person name="Founou L."/>
            <person name="Allam M."/>
            <person name="Ismail A."/>
            <person name="Essack S.Y."/>
        </authorList>
    </citation>
    <scope>NUCLEOTIDE SEQUENCE [LARGE SCALE GENOMIC DNA]</scope>
    <source>
        <strain evidence="3 4">G811N2B1</strain>
    </source>
</reference>
<dbReference type="Gene3D" id="3.40.50.720">
    <property type="entry name" value="NAD(P)-binding Rossmann-like Domain"/>
    <property type="match status" value="1"/>
</dbReference>
<dbReference type="Proteomes" id="UP001269271">
    <property type="component" value="Unassembled WGS sequence"/>
</dbReference>
<protein>
    <submittedName>
        <fullName evidence="3">NAD(P)-dependent oxidoreductase</fullName>
    </submittedName>
    <submittedName>
        <fullName evidence="2">NAD(P)H-binding protein</fullName>
    </submittedName>
</protein>
<proteinExistence type="predicted"/>
<evidence type="ECO:0000313" key="3">
    <source>
        <dbReference type="EMBL" id="PPJ77403.1"/>
    </source>
</evidence>
<feature type="domain" description="NAD(P)-binding" evidence="1">
    <location>
        <begin position="9"/>
        <end position="121"/>
    </location>
</feature>
<dbReference type="RefSeq" id="WP_011276496.1">
    <property type="nucleotide sequence ID" value="NZ_BKAY01000012.1"/>
</dbReference>
<reference evidence="2 5" key="2">
    <citation type="submission" date="2023-08" db="EMBL/GenBank/DDBJ databases">
        <title>Genomic surveillance of Staphylococcus haemolyticus neonatal outbreak in southern France.</title>
        <authorList>
            <person name="Magnan C."/>
            <person name="Morsli M."/>
            <person name="Thiery B."/>
            <person name="Salipante F."/>
            <person name="Attar J."/>
            <person name="Massimo D.M."/>
            <person name="Ory J."/>
            <person name="Pantel A."/>
            <person name="Lavigne J.-P."/>
        </authorList>
    </citation>
    <scope>NUCLEOTIDE SEQUENCE [LARGE SCALE GENOMIC DNA]</scope>
    <source>
        <strain evidence="2 5">NSH026</strain>
    </source>
</reference>
<keyword evidence="5" id="KW-1185">Reference proteome</keyword>
<dbReference type="SUPFAM" id="SSF51735">
    <property type="entry name" value="NAD(P)-binding Rossmann-fold domains"/>
    <property type="match status" value="1"/>
</dbReference>
<dbReference type="STRING" id="1283.ShL2_02085"/>
<dbReference type="InterPro" id="IPR036291">
    <property type="entry name" value="NAD(P)-bd_dom_sf"/>
</dbReference>
<evidence type="ECO:0000313" key="2">
    <source>
        <dbReference type="EMBL" id="MDT4286588.1"/>
    </source>
</evidence>
<dbReference type="Pfam" id="PF13460">
    <property type="entry name" value="NAD_binding_10"/>
    <property type="match status" value="1"/>
</dbReference>
<evidence type="ECO:0000313" key="5">
    <source>
        <dbReference type="Proteomes" id="UP001269271"/>
    </source>
</evidence>
<name>A0A2A1KB79_STAHA</name>
<dbReference type="GeneID" id="93781555"/>
<dbReference type="OMA" id="DCRIKHF"/>
<evidence type="ECO:0000259" key="1">
    <source>
        <dbReference type="Pfam" id="PF13460"/>
    </source>
</evidence>
<dbReference type="KEGG" id="shh:ShL2_02085"/>
<organism evidence="3 4">
    <name type="scientific">Staphylococcus haemolyticus</name>
    <dbReference type="NCBI Taxonomy" id="1283"/>
    <lineage>
        <taxon>Bacteria</taxon>
        <taxon>Bacillati</taxon>
        <taxon>Bacillota</taxon>
        <taxon>Bacilli</taxon>
        <taxon>Bacillales</taxon>
        <taxon>Staphylococcaceae</taxon>
        <taxon>Staphylococcus</taxon>
    </lineage>
</organism>
<sequence length="307" mass="35639">MKPNVLLAGGSGYIGKYISSVIEKDANIYALSKYPNTKKEDNDRIIWLKRDIYNYTDVVKAMEGMDIAVFYLDPNKNSAKLTQATARDLNLIAADNFARAAAQQGVSKIVYISGSRFDIETVQRLENYGVPVEKTNTQIKRPHINAELQMSKYDDIRTAMRMILPRKWTLSYLVDYFMKWLNDTRGTFMHTYQDNDRYIVYARKKSKPLLIMEKVEDDSGLITLHLISGSMIKSNQKKQGKLEFRQIKGTRLVIVHLYDYIPKLLWPIYYFVQAPLQGLIMRGFEIDCRIKHFNGRVQSGEKMKYTK</sequence>
<dbReference type="EMBL" id="JAVSOO010000012">
    <property type="protein sequence ID" value="MDT4286588.1"/>
    <property type="molecule type" value="Genomic_DNA"/>
</dbReference>
<dbReference type="Proteomes" id="UP000238153">
    <property type="component" value="Unassembled WGS sequence"/>
</dbReference>
<comment type="caution">
    <text evidence="3">The sequence shown here is derived from an EMBL/GenBank/DDBJ whole genome shotgun (WGS) entry which is preliminary data.</text>
</comment>
<dbReference type="InterPro" id="IPR016040">
    <property type="entry name" value="NAD(P)-bd_dom"/>
</dbReference>
<dbReference type="EMBL" id="PGWX01000136">
    <property type="protein sequence ID" value="PPJ77403.1"/>
    <property type="molecule type" value="Genomic_DNA"/>
</dbReference>
<dbReference type="AlphaFoldDB" id="A0A2A1KB79"/>
<accession>A0A2A1KB79</accession>